<dbReference type="RefSeq" id="WP_204632788.1">
    <property type="nucleotide sequence ID" value="NZ_BSOC01000005.1"/>
</dbReference>
<comment type="catalytic activity">
    <reaction evidence="7">
        <text>a (3S)-3-hydroxyacyl-CoA + NAD(+) = a 3-oxoacyl-CoA + NADH + H(+)</text>
        <dbReference type="Rhea" id="RHEA:22432"/>
        <dbReference type="ChEBI" id="CHEBI:15378"/>
        <dbReference type="ChEBI" id="CHEBI:57318"/>
        <dbReference type="ChEBI" id="CHEBI:57540"/>
        <dbReference type="ChEBI" id="CHEBI:57945"/>
        <dbReference type="ChEBI" id="CHEBI:90726"/>
        <dbReference type="EC" id="1.1.1.35"/>
    </reaction>
</comment>
<dbReference type="InterPro" id="IPR008927">
    <property type="entry name" value="6-PGluconate_DH-like_C_sf"/>
</dbReference>
<evidence type="ECO:0000313" key="11">
    <source>
        <dbReference type="Proteomes" id="UP001430193"/>
    </source>
</evidence>
<reference evidence="10" key="1">
    <citation type="submission" date="2020-10" db="EMBL/GenBank/DDBJ databases">
        <title>Phylogeny of dyella-like bacteria.</title>
        <authorList>
            <person name="Fu J."/>
        </authorList>
    </citation>
    <scope>NUCLEOTIDE SEQUENCE</scope>
    <source>
        <strain evidence="10">DHON07</strain>
    </source>
</reference>
<keyword evidence="6" id="KW-0443">Lipid metabolism</keyword>
<name>A0ABS2KJ57_9GAMM</name>
<dbReference type="CDD" id="cd06558">
    <property type="entry name" value="crotonase-like"/>
    <property type="match status" value="1"/>
</dbReference>
<evidence type="ECO:0000256" key="7">
    <source>
        <dbReference type="ARBA" id="ARBA00049556"/>
    </source>
</evidence>
<evidence type="ECO:0000256" key="2">
    <source>
        <dbReference type="ARBA" id="ARBA00022832"/>
    </source>
</evidence>
<feature type="domain" description="3-hydroxyacyl-CoA dehydrogenase NAD binding" evidence="9">
    <location>
        <begin position="15"/>
        <end position="198"/>
    </location>
</feature>
<dbReference type="Pfam" id="PF02737">
    <property type="entry name" value="3HCDH_N"/>
    <property type="match status" value="1"/>
</dbReference>
<dbReference type="Gene3D" id="3.90.226.10">
    <property type="entry name" value="2-enoyl-CoA Hydratase, Chain A, domain 1"/>
    <property type="match status" value="1"/>
</dbReference>
<comment type="pathway">
    <text evidence="1">Lipid metabolism; fatty acid beta-oxidation.</text>
</comment>
<dbReference type="SUPFAM" id="SSF48179">
    <property type="entry name" value="6-phosphogluconate dehydrogenase C-terminal domain-like"/>
    <property type="match status" value="2"/>
</dbReference>
<evidence type="ECO:0000256" key="1">
    <source>
        <dbReference type="ARBA" id="ARBA00005005"/>
    </source>
</evidence>
<keyword evidence="5" id="KW-0520">NAD</keyword>
<dbReference type="Proteomes" id="UP001430193">
    <property type="component" value="Unassembled WGS sequence"/>
</dbReference>
<dbReference type="PANTHER" id="PTHR48075">
    <property type="entry name" value="3-HYDROXYACYL-COA DEHYDROGENASE FAMILY PROTEIN"/>
    <property type="match status" value="1"/>
</dbReference>
<organism evidence="10 11">
    <name type="scientific">Dyella mobilis</name>
    <dbReference type="NCBI Taxonomy" id="1849582"/>
    <lineage>
        <taxon>Bacteria</taxon>
        <taxon>Pseudomonadati</taxon>
        <taxon>Pseudomonadota</taxon>
        <taxon>Gammaproteobacteria</taxon>
        <taxon>Lysobacterales</taxon>
        <taxon>Rhodanobacteraceae</taxon>
        <taxon>Dyella</taxon>
    </lineage>
</organism>
<evidence type="ECO:0000259" key="8">
    <source>
        <dbReference type="Pfam" id="PF00725"/>
    </source>
</evidence>
<dbReference type="Gene3D" id="3.40.50.720">
    <property type="entry name" value="NAD(P)-binding Rossmann-like Domain"/>
    <property type="match status" value="1"/>
</dbReference>
<accession>A0ABS2KJ57</accession>
<keyword evidence="11" id="KW-1185">Reference proteome</keyword>
<dbReference type="EMBL" id="JADIKF010000040">
    <property type="protein sequence ID" value="MBM7131190.1"/>
    <property type="molecule type" value="Genomic_DNA"/>
</dbReference>
<dbReference type="InterPro" id="IPR006108">
    <property type="entry name" value="3HC_DH_C"/>
</dbReference>
<keyword evidence="2" id="KW-0276">Fatty acid metabolism</keyword>
<dbReference type="SUPFAM" id="SSF52096">
    <property type="entry name" value="ClpP/crotonase"/>
    <property type="match status" value="1"/>
</dbReference>
<keyword evidence="3" id="KW-0442">Lipid degradation</keyword>
<dbReference type="PANTHER" id="PTHR48075:SF7">
    <property type="entry name" value="3-HYDROXYACYL-COA DEHYDROGENASE-RELATED"/>
    <property type="match status" value="1"/>
</dbReference>
<evidence type="ECO:0000259" key="9">
    <source>
        <dbReference type="Pfam" id="PF02737"/>
    </source>
</evidence>
<gene>
    <name evidence="10" type="ORF">ISS99_16815</name>
</gene>
<dbReference type="InterPro" id="IPR036291">
    <property type="entry name" value="NAD(P)-bd_dom_sf"/>
</dbReference>
<evidence type="ECO:0000313" key="10">
    <source>
        <dbReference type="EMBL" id="MBM7131190.1"/>
    </source>
</evidence>
<proteinExistence type="predicted"/>
<evidence type="ECO:0000256" key="3">
    <source>
        <dbReference type="ARBA" id="ARBA00022963"/>
    </source>
</evidence>
<evidence type="ECO:0000256" key="5">
    <source>
        <dbReference type="ARBA" id="ARBA00023027"/>
    </source>
</evidence>
<evidence type="ECO:0000256" key="6">
    <source>
        <dbReference type="ARBA" id="ARBA00023098"/>
    </source>
</evidence>
<dbReference type="InterPro" id="IPR029045">
    <property type="entry name" value="ClpP/crotonase-like_dom_sf"/>
</dbReference>
<dbReference type="Gene3D" id="1.10.1040.50">
    <property type="match status" value="1"/>
</dbReference>
<dbReference type="InterPro" id="IPR006176">
    <property type="entry name" value="3-OHacyl-CoA_DH_NAD-bd"/>
</dbReference>
<dbReference type="Pfam" id="PF00725">
    <property type="entry name" value="3HCDH"/>
    <property type="match status" value="1"/>
</dbReference>
<keyword evidence="4" id="KW-0560">Oxidoreductase</keyword>
<feature type="domain" description="3-hydroxyacyl-CoA dehydrogenase C-terminal" evidence="8">
    <location>
        <begin position="201"/>
        <end position="300"/>
    </location>
</feature>
<evidence type="ECO:0000256" key="4">
    <source>
        <dbReference type="ARBA" id="ARBA00023002"/>
    </source>
</evidence>
<dbReference type="SUPFAM" id="SSF51735">
    <property type="entry name" value="NAD(P)-binding Rossmann-fold domains"/>
    <property type="match status" value="1"/>
</dbReference>
<sequence length="795" mass="85858">MTAPSSSPSALRIRKAAVLGAGVMGAQIAAHLTNANVETVLFDLPAKDGPKSGIALKAIENLKKLSPAPLADSTRAAAIIPANYEDDLEHLKDVDLVIEAIAERMDWKLDLYKKIAPYVSKTAVLASNTSGLSINGLAEALPEEMRHRFTGVHFFNPPRYMHLVELIPTRLTNKDVLAGLEAFLTTTVGKGVVYAKDTPNFIGNRIGVFSMLATMHHTEQFKLGFDVVDALTGPAVGRPKSATYRTADVVGLDTMAHVIKTMADTLADDPWHAYFKAPVWLSGLIEQGALGQKTGAGFYRKAGKDIVVLDVAKRDYRASEQKASDEVAAILAIKDPAEKFGKLRASSDPQAQFLWATFRDLFHYTAYHLADIADTARDVDFAIRWGYGWKLGPFETWQAAGWQQVAGWIAEDIAAGKAMSKAPLPAWVTDGRAGVHGKEGSWSAASSSYKPRSQHPVYQRQLFPDPILGEKFDQGSTVWENDGVRLWTLGDDGVGIISFKTKMNTVNDQVLDGIQHAIGIAEEKLKAVVIWQNSEPFSAGADLKGALGLLQAGKIKDFEAMVANFQRTSMCIKHSLVPVVSAVRGLALGGGCEFQMHSARTVAALESYIGLVEAGVGLLPAGGGLHELAVRAAQANPADPFESLKKVFETVAMAKVSASALEAKQLGLLRDSDIVVFNAYELLYVAKKVSLSLAESGYRPPLYNRNVPVAGDVGTATFKASLANLQAGYFASEHDVAIATRIADTLCGGAIERGSLVDEEWLLELERKHFVELAQTEKTQARIAHTMTTGKPLRN</sequence>
<protein>
    <submittedName>
        <fullName evidence="10">3-hydroxyacyl-CoA dehydrogenase/enoyl-CoA hydratase family protein</fullName>
    </submittedName>
</protein>
<comment type="caution">
    <text evidence="10">The sequence shown here is derived from an EMBL/GenBank/DDBJ whole genome shotgun (WGS) entry which is preliminary data.</text>
</comment>
<dbReference type="Pfam" id="PF00378">
    <property type="entry name" value="ECH_1"/>
    <property type="match status" value="1"/>
</dbReference>
<dbReference type="InterPro" id="IPR001753">
    <property type="entry name" value="Enoyl-CoA_hydra/iso"/>
</dbReference>